<feature type="domain" description="FAS1" evidence="1">
    <location>
        <begin position="31"/>
        <end position="173"/>
    </location>
</feature>
<dbReference type="Proteomes" id="UP001580928">
    <property type="component" value="Unassembled WGS sequence"/>
</dbReference>
<dbReference type="SUPFAM" id="SSF82153">
    <property type="entry name" value="FAS1 domain"/>
    <property type="match status" value="2"/>
</dbReference>
<dbReference type="InterPro" id="IPR000782">
    <property type="entry name" value="FAS1_domain"/>
</dbReference>
<evidence type="ECO:0000313" key="3">
    <source>
        <dbReference type="Proteomes" id="UP001580928"/>
    </source>
</evidence>
<protein>
    <submittedName>
        <fullName evidence="2">Fasciclin domain-containing protein</fullName>
    </submittedName>
</protein>
<name>A0ABV5CH97_9SPHI</name>
<dbReference type="InterPro" id="IPR050904">
    <property type="entry name" value="Adhesion/Biosynth-related"/>
</dbReference>
<dbReference type="PANTHER" id="PTHR10900">
    <property type="entry name" value="PERIOSTIN-RELATED"/>
    <property type="match status" value="1"/>
</dbReference>
<dbReference type="PROSITE" id="PS50213">
    <property type="entry name" value="FAS1"/>
    <property type="match status" value="2"/>
</dbReference>
<dbReference type="PANTHER" id="PTHR10900:SF77">
    <property type="entry name" value="FI19380P1"/>
    <property type="match status" value="1"/>
</dbReference>
<gene>
    <name evidence="2" type="ORF">WKR92_09055</name>
</gene>
<dbReference type="Pfam" id="PF02469">
    <property type="entry name" value="Fasciclin"/>
    <property type="match status" value="2"/>
</dbReference>
<dbReference type="EMBL" id="JBBVGT010000002">
    <property type="protein sequence ID" value="MFB5945980.1"/>
    <property type="molecule type" value="Genomic_DNA"/>
</dbReference>
<sequence length="476" mass="54403">MKYRILFLGLIIALAGCEKQFSDARYNSDDELQIIDYIESREDLSTFLELVEYTNQRSLLKTAGAYTLFAPTNSAFENLFKTLAIDGKRISSIKDAEPTFWLEYFRYHLLDAKINTNVFTHGPLPEPTLFQDKFLIADISNSYTAISLNNNAVIKEYNINLNNGFVNIIDQVLVPPTQSIHDLLSQSGRYTTMLSVFEETDLVHYLKDSLITLLIESDEALEESNFKRNEIENLKEWASYHIIPDSGYYLNLLTAQRFYPLYDKESLGFSVDEFGQYSVNSTVKFDQTSGYGIDRVASNGIFHTLAEKLEITESVPAVIRLNLYPPGSNHGKQNVFASPPARILLNTGTRSYHQNKEFKIVQFNATQVGDYFWTTVPDVPSGKYRIRVMHRVGGTRGKFLTIYNDEIVGENINMAVRDGIFEEYDYYGFNYAGDIEVEERGDVQLYFAFTDFGSNKNPSYCCDLLLDMIELIPINE</sequence>
<proteinExistence type="predicted"/>
<evidence type="ECO:0000313" key="2">
    <source>
        <dbReference type="EMBL" id="MFB5945980.1"/>
    </source>
</evidence>
<reference evidence="2 3" key="1">
    <citation type="submission" date="2024-04" db="EMBL/GenBank/DDBJ databases">
        <title>Albibacterium profundi sp. nov., isolated from sediment of the Challenger Deep of Mariana Trench.</title>
        <authorList>
            <person name="Wang Y."/>
        </authorList>
    </citation>
    <scope>NUCLEOTIDE SEQUENCE [LARGE SCALE GENOMIC DNA]</scope>
    <source>
        <strain evidence="2 3">RHL897</strain>
    </source>
</reference>
<accession>A0ABV5CH97</accession>
<dbReference type="Gene3D" id="2.30.180.10">
    <property type="entry name" value="FAS1 domain"/>
    <property type="match status" value="2"/>
</dbReference>
<feature type="domain" description="FAS1" evidence="1">
    <location>
        <begin position="177"/>
        <end position="309"/>
    </location>
</feature>
<keyword evidence="3" id="KW-1185">Reference proteome</keyword>
<dbReference type="PROSITE" id="PS51257">
    <property type="entry name" value="PROKAR_LIPOPROTEIN"/>
    <property type="match status" value="1"/>
</dbReference>
<dbReference type="SMART" id="SM00554">
    <property type="entry name" value="FAS1"/>
    <property type="match status" value="1"/>
</dbReference>
<dbReference type="InterPro" id="IPR036378">
    <property type="entry name" value="FAS1_dom_sf"/>
</dbReference>
<evidence type="ECO:0000259" key="1">
    <source>
        <dbReference type="PROSITE" id="PS50213"/>
    </source>
</evidence>
<organism evidence="2 3">
    <name type="scientific">Albibacterium profundi</name>
    <dbReference type="NCBI Taxonomy" id="3134906"/>
    <lineage>
        <taxon>Bacteria</taxon>
        <taxon>Pseudomonadati</taxon>
        <taxon>Bacteroidota</taxon>
        <taxon>Sphingobacteriia</taxon>
        <taxon>Sphingobacteriales</taxon>
        <taxon>Sphingobacteriaceae</taxon>
        <taxon>Albibacterium</taxon>
    </lineage>
</organism>
<comment type="caution">
    <text evidence="2">The sequence shown here is derived from an EMBL/GenBank/DDBJ whole genome shotgun (WGS) entry which is preliminary data.</text>
</comment>
<dbReference type="RefSeq" id="WP_375557509.1">
    <property type="nucleotide sequence ID" value="NZ_JBBVGT010000002.1"/>
</dbReference>